<keyword evidence="5 7" id="KW-1133">Transmembrane helix</keyword>
<dbReference type="InterPro" id="IPR005829">
    <property type="entry name" value="Sugar_transporter_CS"/>
</dbReference>
<dbReference type="AlphaFoldDB" id="A0A9E2NN95"/>
<feature type="transmembrane region" description="Helical" evidence="7">
    <location>
        <begin position="372"/>
        <end position="392"/>
    </location>
</feature>
<dbReference type="Pfam" id="PF07690">
    <property type="entry name" value="MFS_1"/>
    <property type="match status" value="1"/>
</dbReference>
<organism evidence="9 10">
    <name type="scientific">Candidatus Cellulosilyticum pullistercoris</name>
    <dbReference type="NCBI Taxonomy" id="2838521"/>
    <lineage>
        <taxon>Bacteria</taxon>
        <taxon>Bacillati</taxon>
        <taxon>Bacillota</taxon>
        <taxon>Clostridia</taxon>
        <taxon>Lachnospirales</taxon>
        <taxon>Cellulosilyticaceae</taxon>
        <taxon>Cellulosilyticum</taxon>
    </lineage>
</organism>
<evidence type="ECO:0000256" key="5">
    <source>
        <dbReference type="ARBA" id="ARBA00022989"/>
    </source>
</evidence>
<evidence type="ECO:0000256" key="7">
    <source>
        <dbReference type="SAM" id="Phobius"/>
    </source>
</evidence>
<feature type="transmembrane region" description="Helical" evidence="7">
    <location>
        <begin position="309"/>
        <end position="332"/>
    </location>
</feature>
<reference evidence="9" key="2">
    <citation type="submission" date="2021-04" db="EMBL/GenBank/DDBJ databases">
        <authorList>
            <person name="Gilroy R."/>
        </authorList>
    </citation>
    <scope>NUCLEOTIDE SEQUENCE</scope>
    <source>
        <strain evidence="9">B5-657</strain>
    </source>
</reference>
<evidence type="ECO:0000259" key="8">
    <source>
        <dbReference type="PROSITE" id="PS50850"/>
    </source>
</evidence>
<feature type="transmembrane region" description="Helical" evidence="7">
    <location>
        <begin position="164"/>
        <end position="184"/>
    </location>
</feature>
<evidence type="ECO:0000256" key="3">
    <source>
        <dbReference type="ARBA" id="ARBA00022448"/>
    </source>
</evidence>
<feature type="transmembrane region" description="Helical" evidence="7">
    <location>
        <begin position="344"/>
        <end position="366"/>
    </location>
</feature>
<gene>
    <name evidence="9" type="ORF">H9872_05465</name>
</gene>
<protein>
    <submittedName>
        <fullName evidence="9">MFS transporter</fullName>
    </submittedName>
</protein>
<comment type="subcellular location">
    <subcellularLocation>
        <location evidence="1">Cell membrane</location>
        <topology evidence="1">Multi-pass membrane protein</topology>
    </subcellularLocation>
</comment>
<dbReference type="Gene3D" id="1.20.1250.20">
    <property type="entry name" value="MFS general substrate transporter like domains"/>
    <property type="match status" value="2"/>
</dbReference>
<comment type="caution">
    <text evidence="9">The sequence shown here is derived from an EMBL/GenBank/DDBJ whole genome shotgun (WGS) entry which is preliminary data.</text>
</comment>
<feature type="transmembrane region" description="Helical" evidence="7">
    <location>
        <begin position="138"/>
        <end position="158"/>
    </location>
</feature>
<dbReference type="InterPro" id="IPR020846">
    <property type="entry name" value="MFS_dom"/>
</dbReference>
<dbReference type="InterPro" id="IPR036259">
    <property type="entry name" value="MFS_trans_sf"/>
</dbReference>
<evidence type="ECO:0000256" key="2">
    <source>
        <dbReference type="ARBA" id="ARBA00008335"/>
    </source>
</evidence>
<evidence type="ECO:0000313" key="10">
    <source>
        <dbReference type="Proteomes" id="UP000824229"/>
    </source>
</evidence>
<evidence type="ECO:0000256" key="1">
    <source>
        <dbReference type="ARBA" id="ARBA00004651"/>
    </source>
</evidence>
<keyword evidence="6 7" id="KW-0472">Membrane</keyword>
<feature type="transmembrane region" description="Helical" evidence="7">
    <location>
        <begin position="255"/>
        <end position="275"/>
    </location>
</feature>
<dbReference type="EMBL" id="JAHLFQ010000120">
    <property type="protein sequence ID" value="MBU3804183.1"/>
    <property type="molecule type" value="Genomic_DNA"/>
</dbReference>
<reference evidence="9" key="1">
    <citation type="journal article" date="2021" name="PeerJ">
        <title>Extensive microbial diversity within the chicken gut microbiome revealed by metagenomics and culture.</title>
        <authorList>
            <person name="Gilroy R."/>
            <person name="Ravi A."/>
            <person name="Getino M."/>
            <person name="Pursley I."/>
            <person name="Horton D.L."/>
            <person name="Alikhan N.F."/>
            <person name="Baker D."/>
            <person name="Gharbi K."/>
            <person name="Hall N."/>
            <person name="Watson M."/>
            <person name="Adriaenssens E.M."/>
            <person name="Foster-Nyarko E."/>
            <person name="Jarju S."/>
            <person name="Secka A."/>
            <person name="Antonio M."/>
            <person name="Oren A."/>
            <person name="Chaudhuri R.R."/>
            <person name="La Ragione R."/>
            <person name="Hildebrand F."/>
            <person name="Pallen M.J."/>
        </authorList>
    </citation>
    <scope>NUCLEOTIDE SEQUENCE</scope>
    <source>
        <strain evidence="9">B5-657</strain>
    </source>
</reference>
<feature type="domain" description="Major facilitator superfamily (MFS) profile" evidence="8">
    <location>
        <begin position="13"/>
        <end position="395"/>
    </location>
</feature>
<feature type="transmembrane region" description="Helical" evidence="7">
    <location>
        <begin position="12"/>
        <end position="34"/>
    </location>
</feature>
<feature type="transmembrane region" description="Helical" evidence="7">
    <location>
        <begin position="213"/>
        <end position="235"/>
    </location>
</feature>
<dbReference type="Proteomes" id="UP000824229">
    <property type="component" value="Unassembled WGS sequence"/>
</dbReference>
<proteinExistence type="inferred from homology"/>
<sequence length="401" mass="43116">MENKLFKNKYLLAAFAMYLAYFVHGMGGIIIAQNKTALMAQWATDAAGIGMVISSLGLGRFIVLFISGKLSDKYGRKPFVLLGIITYIAFFIGILMSPSVKIAFICGLLAGMANSFLDAGTYPALMECFPKAQGSASVMLKAFISAGSSLLPIILSFLVANNMYYGYSFIFCVVILVICGLIILRAPFPAFQAVEAEVTEEKMEVKDVPKSNMWIEGIALIIIGFTATTTFQIIASWLPSYAEGAAGMSESSANMLVSLYSTGSLFSVFITSTLVAKWIKQVRFVFVYPLISLVMLVILYMFPSVLVCQIAAFVIGFTAAGGVLQLALTSMAELFPVNKGTITGLVYSASSISSFVIPSICGVLAAKNVSHIILLDIAITAVGVVLALIVNYRYNKVIKKA</sequence>
<name>A0A9E2NN95_9FIRM</name>
<feature type="transmembrane region" description="Helical" evidence="7">
    <location>
        <begin position="46"/>
        <end position="67"/>
    </location>
</feature>
<dbReference type="SUPFAM" id="SSF103473">
    <property type="entry name" value="MFS general substrate transporter"/>
    <property type="match status" value="1"/>
</dbReference>
<dbReference type="InterPro" id="IPR011701">
    <property type="entry name" value="MFS"/>
</dbReference>
<dbReference type="PANTHER" id="PTHR23514">
    <property type="entry name" value="BYPASS OF STOP CODON PROTEIN 6"/>
    <property type="match status" value="1"/>
</dbReference>
<dbReference type="PANTHER" id="PTHR23514:SF3">
    <property type="entry name" value="BYPASS OF STOP CODON PROTEIN 6"/>
    <property type="match status" value="1"/>
</dbReference>
<dbReference type="GO" id="GO:0022857">
    <property type="term" value="F:transmembrane transporter activity"/>
    <property type="evidence" value="ECO:0007669"/>
    <property type="project" value="InterPro"/>
</dbReference>
<dbReference type="PROSITE" id="PS50850">
    <property type="entry name" value="MFS"/>
    <property type="match status" value="1"/>
</dbReference>
<dbReference type="GO" id="GO:0005886">
    <property type="term" value="C:plasma membrane"/>
    <property type="evidence" value="ECO:0007669"/>
    <property type="project" value="UniProtKB-SubCell"/>
</dbReference>
<evidence type="ECO:0000256" key="4">
    <source>
        <dbReference type="ARBA" id="ARBA00022692"/>
    </source>
</evidence>
<feature type="transmembrane region" description="Helical" evidence="7">
    <location>
        <begin position="79"/>
        <end position="96"/>
    </location>
</feature>
<feature type="transmembrane region" description="Helical" evidence="7">
    <location>
        <begin position="102"/>
        <end position="126"/>
    </location>
</feature>
<evidence type="ECO:0000256" key="6">
    <source>
        <dbReference type="ARBA" id="ARBA00023136"/>
    </source>
</evidence>
<keyword evidence="3" id="KW-0813">Transport</keyword>
<dbReference type="InterPro" id="IPR051788">
    <property type="entry name" value="MFS_Transporter"/>
</dbReference>
<dbReference type="PROSITE" id="PS00216">
    <property type="entry name" value="SUGAR_TRANSPORT_1"/>
    <property type="match status" value="1"/>
</dbReference>
<keyword evidence="4 7" id="KW-0812">Transmembrane</keyword>
<evidence type="ECO:0000313" key="9">
    <source>
        <dbReference type="EMBL" id="MBU3804183.1"/>
    </source>
</evidence>
<accession>A0A9E2NN95</accession>
<feature type="transmembrane region" description="Helical" evidence="7">
    <location>
        <begin position="282"/>
        <end position="303"/>
    </location>
</feature>
<comment type="similarity">
    <text evidence="2">Belongs to the major facilitator superfamily.</text>
</comment>